<feature type="transmembrane region" description="Helical" evidence="1">
    <location>
        <begin position="12"/>
        <end position="32"/>
    </location>
</feature>
<comment type="caution">
    <text evidence="2">The sequence shown here is derived from an EMBL/GenBank/DDBJ whole genome shotgun (WGS) entry which is preliminary data.</text>
</comment>
<dbReference type="RefSeq" id="WP_289162829.1">
    <property type="nucleotide sequence ID" value="NZ_JASZZN010000005.1"/>
</dbReference>
<accession>A0ABT7PFU2</accession>
<proteinExistence type="predicted"/>
<keyword evidence="1" id="KW-0812">Transmembrane</keyword>
<dbReference type="Proteomes" id="UP001239462">
    <property type="component" value="Unassembled WGS sequence"/>
</dbReference>
<sequence length="58" mass="6714">MGWKKEDRLVRQVLGLSLLFFGMVRMSLLPLLRNCFDCGWIKSVPIFLVTDYGHVGEQ</sequence>
<organism evidence="2 3">
    <name type="scientific">Roseiconus lacunae</name>
    <dbReference type="NCBI Taxonomy" id="2605694"/>
    <lineage>
        <taxon>Bacteria</taxon>
        <taxon>Pseudomonadati</taxon>
        <taxon>Planctomycetota</taxon>
        <taxon>Planctomycetia</taxon>
        <taxon>Pirellulales</taxon>
        <taxon>Pirellulaceae</taxon>
        <taxon>Roseiconus</taxon>
    </lineage>
</organism>
<evidence type="ECO:0000256" key="1">
    <source>
        <dbReference type="SAM" id="Phobius"/>
    </source>
</evidence>
<reference evidence="2 3" key="1">
    <citation type="submission" date="2023-06" db="EMBL/GenBank/DDBJ databases">
        <title>Roseiconus lacunae JC819 isolated from Gulf of Mannar region, Tamil Nadu.</title>
        <authorList>
            <person name="Pk S."/>
            <person name="Ch S."/>
            <person name="Ch V.R."/>
        </authorList>
    </citation>
    <scope>NUCLEOTIDE SEQUENCE [LARGE SCALE GENOMIC DNA]</scope>
    <source>
        <strain evidence="2 3">JC819</strain>
    </source>
</reference>
<keyword evidence="1" id="KW-1133">Transmembrane helix</keyword>
<dbReference type="EMBL" id="JASZZN010000005">
    <property type="protein sequence ID" value="MDM4015336.1"/>
    <property type="molecule type" value="Genomic_DNA"/>
</dbReference>
<gene>
    <name evidence="2" type="ORF">QTN89_07850</name>
</gene>
<evidence type="ECO:0000313" key="2">
    <source>
        <dbReference type="EMBL" id="MDM4015336.1"/>
    </source>
</evidence>
<keyword evidence="3" id="KW-1185">Reference proteome</keyword>
<name>A0ABT7PFU2_9BACT</name>
<protein>
    <submittedName>
        <fullName evidence="2">Uncharacterized protein</fullName>
    </submittedName>
</protein>
<evidence type="ECO:0000313" key="3">
    <source>
        <dbReference type="Proteomes" id="UP001239462"/>
    </source>
</evidence>
<keyword evidence="1" id="KW-0472">Membrane</keyword>